<dbReference type="AlphaFoldDB" id="A0A834U0U6"/>
<gene>
    <name evidence="2" type="ORF">G2W53_018623</name>
</gene>
<dbReference type="EMBL" id="JAAIUW010000006">
    <property type="protein sequence ID" value="KAF7827459.1"/>
    <property type="molecule type" value="Genomic_DNA"/>
</dbReference>
<evidence type="ECO:0000256" key="1">
    <source>
        <dbReference type="SAM" id="Phobius"/>
    </source>
</evidence>
<keyword evidence="1" id="KW-0812">Transmembrane</keyword>
<dbReference type="Proteomes" id="UP000634136">
    <property type="component" value="Unassembled WGS sequence"/>
</dbReference>
<protein>
    <submittedName>
        <fullName evidence="2">Uncharacterized protein</fullName>
    </submittedName>
</protein>
<name>A0A834U0U6_9FABA</name>
<keyword evidence="1" id="KW-0472">Membrane</keyword>
<keyword evidence="1" id="KW-1133">Transmembrane helix</keyword>
<evidence type="ECO:0000313" key="3">
    <source>
        <dbReference type="Proteomes" id="UP000634136"/>
    </source>
</evidence>
<comment type="caution">
    <text evidence="2">The sequence shown here is derived from an EMBL/GenBank/DDBJ whole genome shotgun (WGS) entry which is preliminary data.</text>
</comment>
<feature type="transmembrane region" description="Helical" evidence="1">
    <location>
        <begin position="20"/>
        <end position="38"/>
    </location>
</feature>
<evidence type="ECO:0000313" key="2">
    <source>
        <dbReference type="EMBL" id="KAF7827459.1"/>
    </source>
</evidence>
<reference evidence="2" key="1">
    <citation type="submission" date="2020-09" db="EMBL/GenBank/DDBJ databases">
        <title>Genome-Enabled Discovery of Anthraquinone Biosynthesis in Senna tora.</title>
        <authorList>
            <person name="Kang S.-H."/>
            <person name="Pandey R.P."/>
            <person name="Lee C.-M."/>
            <person name="Sim J.-S."/>
            <person name="Jeong J.-T."/>
            <person name="Choi B.-S."/>
            <person name="Jung M."/>
            <person name="Ginzburg D."/>
            <person name="Zhao K."/>
            <person name="Won S.Y."/>
            <person name="Oh T.-J."/>
            <person name="Yu Y."/>
            <person name="Kim N.-H."/>
            <person name="Lee O.R."/>
            <person name="Lee T.-H."/>
            <person name="Bashyal P."/>
            <person name="Kim T.-S."/>
            <person name="Lee W.-H."/>
            <person name="Kawkins C."/>
            <person name="Kim C.-K."/>
            <person name="Kim J.S."/>
            <person name="Ahn B.O."/>
            <person name="Rhee S.Y."/>
            <person name="Sohng J.K."/>
        </authorList>
    </citation>
    <scope>NUCLEOTIDE SEQUENCE</scope>
    <source>
        <tissue evidence="2">Leaf</tissue>
    </source>
</reference>
<accession>A0A834U0U6</accession>
<proteinExistence type="predicted"/>
<sequence length="87" mass="9474">MDPPQMALASVDPSSEVTVANSTAGKIILLYLLGFIVGRKKKRLSIRLSEEGQELNSKGFSGDERAARHEALEVVACHFEAKMTKCP</sequence>
<keyword evidence="3" id="KW-1185">Reference proteome</keyword>
<organism evidence="2 3">
    <name type="scientific">Senna tora</name>
    <dbReference type="NCBI Taxonomy" id="362788"/>
    <lineage>
        <taxon>Eukaryota</taxon>
        <taxon>Viridiplantae</taxon>
        <taxon>Streptophyta</taxon>
        <taxon>Embryophyta</taxon>
        <taxon>Tracheophyta</taxon>
        <taxon>Spermatophyta</taxon>
        <taxon>Magnoliopsida</taxon>
        <taxon>eudicotyledons</taxon>
        <taxon>Gunneridae</taxon>
        <taxon>Pentapetalae</taxon>
        <taxon>rosids</taxon>
        <taxon>fabids</taxon>
        <taxon>Fabales</taxon>
        <taxon>Fabaceae</taxon>
        <taxon>Caesalpinioideae</taxon>
        <taxon>Cassia clade</taxon>
        <taxon>Senna</taxon>
    </lineage>
</organism>